<dbReference type="AlphaFoldDB" id="C2EN13"/>
<gene>
    <name evidence="2" type="ORF">HMPREF0548_1059</name>
</gene>
<dbReference type="STRING" id="525365.HMPREF0548_1059"/>
<feature type="transmembrane region" description="Helical" evidence="1">
    <location>
        <begin position="18"/>
        <end position="36"/>
    </location>
</feature>
<name>C2EN13_9LACO</name>
<feature type="transmembrane region" description="Helical" evidence="1">
    <location>
        <begin position="48"/>
        <end position="68"/>
    </location>
</feature>
<keyword evidence="1" id="KW-1133">Transmembrane helix</keyword>
<proteinExistence type="predicted"/>
<organism evidence="2 3">
    <name type="scientific">Lactobacillus ultunensis DSM 16047</name>
    <dbReference type="NCBI Taxonomy" id="525365"/>
    <lineage>
        <taxon>Bacteria</taxon>
        <taxon>Bacillati</taxon>
        <taxon>Bacillota</taxon>
        <taxon>Bacilli</taxon>
        <taxon>Lactobacillales</taxon>
        <taxon>Lactobacillaceae</taxon>
        <taxon>Lactobacillus</taxon>
    </lineage>
</organism>
<evidence type="ECO:0000256" key="1">
    <source>
        <dbReference type="SAM" id="Phobius"/>
    </source>
</evidence>
<dbReference type="HOGENOM" id="CLU_2770767_0_0_9"/>
<reference evidence="2 3" key="1">
    <citation type="submission" date="2009-01" db="EMBL/GenBank/DDBJ databases">
        <authorList>
            <person name="Qin X."/>
            <person name="Bachman B."/>
            <person name="Battles P."/>
            <person name="Bell A."/>
            <person name="Bess C."/>
            <person name="Bickham C."/>
            <person name="Chaboub L."/>
            <person name="Chen D."/>
            <person name="Coyle M."/>
            <person name="Deiros D.R."/>
            <person name="Dinh H."/>
            <person name="Forbes L."/>
            <person name="Fowler G."/>
            <person name="Francisco L."/>
            <person name="Fu Q."/>
            <person name="Gubbala S."/>
            <person name="Hale W."/>
            <person name="Han Y."/>
            <person name="Hemphill L."/>
            <person name="Highlander S.K."/>
            <person name="Hirani K."/>
            <person name="Hogues M."/>
            <person name="Jackson L."/>
            <person name="Jakkamsetti A."/>
            <person name="Javaid M."/>
            <person name="Jiang H."/>
            <person name="Korchina V."/>
            <person name="Kovar C."/>
            <person name="Lara F."/>
            <person name="Lee S."/>
            <person name="Mata R."/>
            <person name="Mathew T."/>
            <person name="Moen C."/>
            <person name="Morales K."/>
            <person name="Munidasa M."/>
            <person name="Nazareth L."/>
            <person name="Ngo R."/>
            <person name="Nguyen L."/>
            <person name="Okwuonu G."/>
            <person name="Ongeri F."/>
            <person name="Patil S."/>
            <person name="Petrosino J."/>
            <person name="Pham C."/>
            <person name="Pham P."/>
            <person name="Pu L.-L."/>
            <person name="Puazo M."/>
            <person name="Raj R."/>
            <person name="Reid J."/>
            <person name="Rouhana J."/>
            <person name="Saada N."/>
            <person name="Shang Y."/>
            <person name="Simmons D."/>
            <person name="Thornton R."/>
            <person name="Warren J."/>
            <person name="Weissenberger G."/>
            <person name="Zhang J."/>
            <person name="Zhang L."/>
            <person name="Zhou C."/>
            <person name="Zhu D."/>
            <person name="Muzny D."/>
            <person name="Worley K."/>
            <person name="Gibbs R."/>
        </authorList>
    </citation>
    <scope>NUCLEOTIDE SEQUENCE [LARGE SCALE GENOMIC DNA]</scope>
    <source>
        <strain evidence="2 3">DSM 16047</strain>
    </source>
</reference>
<protein>
    <submittedName>
        <fullName evidence="2">Uncharacterized protein</fullName>
    </submittedName>
</protein>
<evidence type="ECO:0000313" key="2">
    <source>
        <dbReference type="EMBL" id="EEJ72055.1"/>
    </source>
</evidence>
<keyword evidence="1" id="KW-0472">Membrane</keyword>
<keyword evidence="1" id="KW-0812">Transmembrane</keyword>
<accession>C2EN13</accession>
<keyword evidence="3" id="KW-1185">Reference proteome</keyword>
<sequence>MIFRKKGEKMNSLTGGQWFAPTILLLLLLTGLSAFATKKGGNEKLKYWLNLLMYSLMIVILIMFWVWYF</sequence>
<evidence type="ECO:0000313" key="3">
    <source>
        <dbReference type="Proteomes" id="UP000005583"/>
    </source>
</evidence>
<comment type="caution">
    <text evidence="2">The sequence shown here is derived from an EMBL/GenBank/DDBJ whole genome shotgun (WGS) entry which is preliminary data.</text>
</comment>
<dbReference type="Proteomes" id="UP000005583">
    <property type="component" value="Unassembled WGS sequence"/>
</dbReference>
<dbReference type="EMBL" id="ACGU01000049">
    <property type="protein sequence ID" value="EEJ72055.1"/>
    <property type="molecule type" value="Genomic_DNA"/>
</dbReference>